<evidence type="ECO:0000313" key="3">
    <source>
        <dbReference type="Proteomes" id="UP000445000"/>
    </source>
</evidence>
<dbReference type="Pfam" id="PF13524">
    <property type="entry name" value="Glyco_trans_1_2"/>
    <property type="match status" value="1"/>
</dbReference>
<sequence length="379" mass="42351">MRRSDEIIFIGLSITSSWGNGHASTYRSLIRGLHRLGHKVLFLERDQPWYASNRDAPILPYCQSRLYLDVDELRARYTPRLRAAAAVIVGSYVDEGRQVCDWVLDHATGVKAFYDIDTPVTVARLQDDSCEYLRAAQVPEFDLMLSFTGGPILERLERDFGARSARPLYCSVDVDQYQPTGTHRDIELGYLGTYSEDRQPALETLLNEPARRLPKRRFAVVGAQYPDDLVWPKNVQRVDHMAPGSHALFYGRQRFTLNLTRADMRKAGYSPSVRLFEAAACGTPIISDEWVGIDELLEPGKEVLLADSTRDVTEILENVSDAEAEQMAAAARERICAEHSSVHRAEELESYLSAARGAAVRKPLPSVAGTSGERAVAAH</sequence>
<dbReference type="GO" id="GO:0016740">
    <property type="term" value="F:transferase activity"/>
    <property type="evidence" value="ECO:0007669"/>
    <property type="project" value="UniProtKB-KW"/>
</dbReference>
<dbReference type="Gene3D" id="3.40.50.2000">
    <property type="entry name" value="Glycogen Phosphorylase B"/>
    <property type="match status" value="2"/>
</dbReference>
<protein>
    <submittedName>
        <fullName evidence="2">Glycosyl transferase</fullName>
    </submittedName>
</protein>
<evidence type="ECO:0000313" key="2">
    <source>
        <dbReference type="EMBL" id="GFE83904.1"/>
    </source>
</evidence>
<keyword evidence="2" id="KW-0808">Transferase</keyword>
<gene>
    <name evidence="2" type="ORF">GCM10011487_59040</name>
</gene>
<name>A0A829YKE4_9GAMM</name>
<dbReference type="InterPro" id="IPR055259">
    <property type="entry name" value="YkvP/CgeB_Glyco_trans-like"/>
</dbReference>
<organism evidence="2 3">
    <name type="scientific">Steroidobacter agaridevorans</name>
    <dbReference type="NCBI Taxonomy" id="2695856"/>
    <lineage>
        <taxon>Bacteria</taxon>
        <taxon>Pseudomonadati</taxon>
        <taxon>Pseudomonadota</taxon>
        <taxon>Gammaproteobacteria</taxon>
        <taxon>Steroidobacterales</taxon>
        <taxon>Steroidobacteraceae</taxon>
        <taxon>Steroidobacter</taxon>
    </lineage>
</organism>
<dbReference type="RefSeq" id="WP_202626982.1">
    <property type="nucleotide sequence ID" value="NZ_BLJN01000007.1"/>
</dbReference>
<reference evidence="3" key="1">
    <citation type="submission" date="2020-01" db="EMBL/GenBank/DDBJ databases">
        <title>'Steroidobacter agaridevorans' sp. nov., agar-degrading bacteria isolated from rhizosphere soils.</title>
        <authorList>
            <person name="Ikenaga M."/>
            <person name="Kataoka M."/>
            <person name="Murouchi A."/>
            <person name="Katsuragi S."/>
            <person name="Sakai M."/>
        </authorList>
    </citation>
    <scope>NUCLEOTIDE SEQUENCE [LARGE SCALE GENOMIC DNA]</scope>
    <source>
        <strain evidence="3">YU21-B</strain>
    </source>
</reference>
<dbReference type="SUPFAM" id="SSF53756">
    <property type="entry name" value="UDP-Glycosyltransferase/glycogen phosphorylase"/>
    <property type="match status" value="1"/>
</dbReference>
<proteinExistence type="predicted"/>
<feature type="domain" description="Spore protein YkvP/CgeB glycosyl transferase-like" evidence="1">
    <location>
        <begin position="206"/>
        <end position="349"/>
    </location>
</feature>
<accession>A0A829YKE4</accession>
<dbReference type="EMBL" id="BLJN01000007">
    <property type="protein sequence ID" value="GFE83904.1"/>
    <property type="molecule type" value="Genomic_DNA"/>
</dbReference>
<comment type="caution">
    <text evidence="2">The sequence shown here is derived from an EMBL/GenBank/DDBJ whole genome shotgun (WGS) entry which is preliminary data.</text>
</comment>
<dbReference type="AlphaFoldDB" id="A0A829YKE4"/>
<dbReference type="Proteomes" id="UP000445000">
    <property type="component" value="Unassembled WGS sequence"/>
</dbReference>
<keyword evidence="3" id="KW-1185">Reference proteome</keyword>
<evidence type="ECO:0000259" key="1">
    <source>
        <dbReference type="Pfam" id="PF13524"/>
    </source>
</evidence>